<gene>
    <name evidence="2" type="ORF">IBG24_07295</name>
</gene>
<accession>A0A8I0EV49</accession>
<dbReference type="Pfam" id="PF08242">
    <property type="entry name" value="Methyltransf_12"/>
    <property type="match status" value="1"/>
</dbReference>
<dbReference type="CDD" id="cd02440">
    <property type="entry name" value="AdoMet_MTases"/>
    <property type="match status" value="1"/>
</dbReference>
<dbReference type="PANTHER" id="PTHR37886:SF1">
    <property type="entry name" value="S-ADENOSYL-L-METHIONINE-DEPENDENT METHYLTRANSFERASES SUPERFAMILY PROTEIN"/>
    <property type="match status" value="1"/>
</dbReference>
<dbReference type="SUPFAM" id="SSF53335">
    <property type="entry name" value="S-adenosyl-L-methionine-dependent methyltransferases"/>
    <property type="match status" value="1"/>
</dbReference>
<dbReference type="RefSeq" id="WP_187769118.1">
    <property type="nucleotide sequence ID" value="NZ_JACTVM010000002.1"/>
</dbReference>
<dbReference type="EMBL" id="JACTVM010000002">
    <property type="protein sequence ID" value="MBC9226114.1"/>
    <property type="molecule type" value="Genomic_DNA"/>
</dbReference>
<dbReference type="GO" id="GO:0008168">
    <property type="term" value="F:methyltransferase activity"/>
    <property type="evidence" value="ECO:0007669"/>
    <property type="project" value="UniProtKB-KW"/>
</dbReference>
<reference evidence="3" key="1">
    <citation type="submission" date="2022-11" db="EMBL/GenBank/DDBJ databases">
        <title>Novel species in genus Aeromicrobium.</title>
        <authorList>
            <person name="Zhang G."/>
        </authorList>
    </citation>
    <scope>NUCLEOTIDE SEQUENCE [LARGE SCALE GENOMIC DNA]</scope>
    <source>
        <strain evidence="3">zg-636</strain>
    </source>
</reference>
<keyword evidence="2" id="KW-0489">Methyltransferase</keyword>
<proteinExistence type="predicted"/>
<dbReference type="InterPro" id="IPR029063">
    <property type="entry name" value="SAM-dependent_MTases_sf"/>
</dbReference>
<keyword evidence="2" id="KW-0808">Transferase</keyword>
<dbReference type="GO" id="GO:0032259">
    <property type="term" value="P:methylation"/>
    <property type="evidence" value="ECO:0007669"/>
    <property type="project" value="UniProtKB-KW"/>
</dbReference>
<evidence type="ECO:0000313" key="2">
    <source>
        <dbReference type="EMBL" id="MBC9226114.1"/>
    </source>
</evidence>
<feature type="domain" description="Methyltransferase type 12" evidence="1">
    <location>
        <begin position="65"/>
        <end position="165"/>
    </location>
</feature>
<organism evidence="2 3">
    <name type="scientific">Aeromicrobium senzhongii</name>
    <dbReference type="NCBI Taxonomy" id="2663859"/>
    <lineage>
        <taxon>Bacteria</taxon>
        <taxon>Bacillati</taxon>
        <taxon>Actinomycetota</taxon>
        <taxon>Actinomycetes</taxon>
        <taxon>Propionibacteriales</taxon>
        <taxon>Nocardioidaceae</taxon>
        <taxon>Aeromicrobium</taxon>
    </lineage>
</organism>
<protein>
    <submittedName>
        <fullName evidence="2">Class I SAM-dependent methyltransferase</fullName>
    </submittedName>
</protein>
<dbReference type="InterPro" id="IPR013217">
    <property type="entry name" value="Methyltransf_12"/>
</dbReference>
<dbReference type="PANTHER" id="PTHR37886">
    <property type="entry name" value="S-ADENOSYL-L-METHIONINE-DEPENDENT METHYLTRANSFERASES SUPERFAMILY PROTEIN"/>
    <property type="match status" value="1"/>
</dbReference>
<comment type="caution">
    <text evidence="2">The sequence shown here is derived from an EMBL/GenBank/DDBJ whole genome shotgun (WGS) entry which is preliminary data.</text>
</comment>
<evidence type="ECO:0000259" key="1">
    <source>
        <dbReference type="Pfam" id="PF08242"/>
    </source>
</evidence>
<sequence>MSQIEHRVELDADLTNPDYSGLVLTDEEIAAGAHRTFVGGVWDSHGKHQLDFLISQGLKPHHKLMDVGCGSFRAGRHFIDYLDAGNYYGIDANHSVMQAGYDNELSDEQRAKLPIENLRANDRFDTDFGATFDYAIANSVFTHVSLNHIRLCMYRLDKVMAPGGSFYATYFVRKKSVPIDAVKPIKRRNKGYFTEKNNYVYYREDLRWAAKWGDWSYTWIGDWGHPANQQMVRYSKLTPEQVEERRAAREKAANPGRVRRIARRIVG</sequence>
<dbReference type="Gene3D" id="3.40.50.150">
    <property type="entry name" value="Vaccinia Virus protein VP39"/>
    <property type="match status" value="1"/>
</dbReference>
<evidence type="ECO:0000313" key="3">
    <source>
        <dbReference type="Proteomes" id="UP000620591"/>
    </source>
</evidence>
<dbReference type="AlphaFoldDB" id="A0A8I0EV49"/>
<dbReference type="Proteomes" id="UP000620591">
    <property type="component" value="Unassembled WGS sequence"/>
</dbReference>
<name>A0A8I0EV49_9ACTN</name>